<gene>
    <name evidence="4" type="ORF">IHV25_05610</name>
</gene>
<evidence type="ECO:0000313" key="4">
    <source>
        <dbReference type="EMBL" id="MBE1237122.1"/>
    </source>
</evidence>
<dbReference type="GO" id="GO:0043461">
    <property type="term" value="P:proton-transporting ATP synthase complex assembly"/>
    <property type="evidence" value="ECO:0007669"/>
    <property type="project" value="InterPro"/>
</dbReference>
<evidence type="ECO:0000313" key="5">
    <source>
        <dbReference type="Proteomes" id="UP000631034"/>
    </source>
</evidence>
<dbReference type="SUPFAM" id="SSF160909">
    <property type="entry name" value="ATP12-like"/>
    <property type="match status" value="1"/>
</dbReference>
<keyword evidence="5" id="KW-1185">Reference proteome</keyword>
<dbReference type="EMBL" id="JACZHT010000003">
    <property type="protein sequence ID" value="MBE1237122.1"/>
    <property type="molecule type" value="Genomic_DNA"/>
</dbReference>
<dbReference type="Gene3D" id="1.10.3580.10">
    <property type="entry name" value="ATP12 ATPase"/>
    <property type="match status" value="1"/>
</dbReference>
<evidence type="ECO:0000256" key="1">
    <source>
        <dbReference type="ARBA" id="ARBA00008231"/>
    </source>
</evidence>
<dbReference type="Proteomes" id="UP000631034">
    <property type="component" value="Unassembled WGS sequence"/>
</dbReference>
<dbReference type="PANTHER" id="PTHR21013">
    <property type="entry name" value="ATP SYNTHASE MITOCHONDRIAL F1 COMPLEX ASSEMBLY FACTOR 2/ATP12 PROTEIN, MITOCHONDRIAL PRECURSOR"/>
    <property type="match status" value="1"/>
</dbReference>
<accession>A0A8J6YWV8</accession>
<dbReference type="InterPro" id="IPR011419">
    <property type="entry name" value="ATP12_ATP_synth-F1-assembly"/>
</dbReference>
<dbReference type="RefSeq" id="WP_192534127.1">
    <property type="nucleotide sequence ID" value="NZ_JACZHT010000003.1"/>
</dbReference>
<dbReference type="PANTHER" id="PTHR21013:SF10">
    <property type="entry name" value="ATP SYNTHASE MITOCHONDRIAL F1 COMPLEX ASSEMBLY FACTOR 2"/>
    <property type="match status" value="1"/>
</dbReference>
<reference evidence="4" key="1">
    <citation type="submission" date="2020-10" db="EMBL/GenBank/DDBJ databases">
        <title>Genome sequence of the unusual species of purple photosynthetic bacteria, Phaeovibrio sulfidiphilus DSM 23193, type strain.</title>
        <authorList>
            <person name="Kyndt J.A."/>
            <person name="Meyer T.E."/>
        </authorList>
    </citation>
    <scope>NUCLEOTIDE SEQUENCE</scope>
    <source>
        <strain evidence="4">DSM 23193</strain>
    </source>
</reference>
<proteinExistence type="inferred from homology"/>
<sequence>MRKELSTPIPVPTSSKVDKPLSSLTRKRFYKTVGTNPNPAGGHDILLDGRTVRTPGRERLSAPGPALAAAVAREWDAQGEHIAPETMPLTTLLNTAIDRIAPARDAVISALLEYGNSDLVCYRAEAPEDLVLRQHRAWQPLLDDLAGQEGVALKTTTGILPVDQPAEALAGLRTVLERLSLLDLTAVQALTATLGSLVIALALHRGRLDPAEAFLASQIDELYQEEKWGADHEALERRKALEADVAAAADFLRLAAADQAGPERRTGS</sequence>
<evidence type="ECO:0000256" key="2">
    <source>
        <dbReference type="ARBA" id="ARBA00022946"/>
    </source>
</evidence>
<protein>
    <submittedName>
        <fullName evidence="4">ATPase</fullName>
    </submittedName>
</protein>
<dbReference type="Pfam" id="PF07542">
    <property type="entry name" value="ATP12"/>
    <property type="match status" value="1"/>
</dbReference>
<dbReference type="Gene3D" id="3.30.2180.10">
    <property type="entry name" value="ATP12-like"/>
    <property type="match status" value="1"/>
</dbReference>
<keyword evidence="2" id="KW-0809">Transit peptide</keyword>
<keyword evidence="3" id="KW-0143">Chaperone</keyword>
<comment type="similarity">
    <text evidence="1">Belongs to the ATP12 family.</text>
</comment>
<organism evidence="4 5">
    <name type="scientific">Phaeovibrio sulfidiphilus</name>
    <dbReference type="NCBI Taxonomy" id="1220600"/>
    <lineage>
        <taxon>Bacteria</taxon>
        <taxon>Pseudomonadati</taxon>
        <taxon>Pseudomonadota</taxon>
        <taxon>Alphaproteobacteria</taxon>
        <taxon>Rhodospirillales</taxon>
        <taxon>Rhodospirillaceae</taxon>
        <taxon>Phaeovibrio</taxon>
    </lineage>
</organism>
<comment type="caution">
    <text evidence="4">The sequence shown here is derived from an EMBL/GenBank/DDBJ whole genome shotgun (WGS) entry which is preliminary data.</text>
</comment>
<name>A0A8J6YWV8_9PROT</name>
<evidence type="ECO:0000256" key="3">
    <source>
        <dbReference type="ARBA" id="ARBA00023186"/>
    </source>
</evidence>
<dbReference type="InterPro" id="IPR023335">
    <property type="entry name" value="ATP12_ortho_dom_sf"/>
</dbReference>
<dbReference type="InterPro" id="IPR042272">
    <property type="entry name" value="ATP12_ATP_synth-F1-assembly_N"/>
</dbReference>
<dbReference type="AlphaFoldDB" id="A0A8J6YWV8"/>